<dbReference type="EMBL" id="JBHRSK010000002">
    <property type="protein sequence ID" value="MFC2966892.1"/>
    <property type="molecule type" value="Genomic_DNA"/>
</dbReference>
<keyword evidence="2" id="KW-1185">Reference proteome</keyword>
<evidence type="ECO:0008006" key="3">
    <source>
        <dbReference type="Google" id="ProtNLM"/>
    </source>
</evidence>
<reference evidence="2" key="1">
    <citation type="journal article" date="2019" name="Int. J. Syst. Evol. Microbiol.">
        <title>The Global Catalogue of Microorganisms (GCM) 10K type strain sequencing project: providing services to taxonomists for standard genome sequencing and annotation.</title>
        <authorList>
            <consortium name="The Broad Institute Genomics Platform"/>
            <consortium name="The Broad Institute Genome Sequencing Center for Infectious Disease"/>
            <person name="Wu L."/>
            <person name="Ma J."/>
        </authorList>
    </citation>
    <scope>NUCLEOTIDE SEQUENCE [LARGE SCALE GENOMIC DNA]</scope>
    <source>
        <strain evidence="2">KCTC 62192</strain>
    </source>
</reference>
<evidence type="ECO:0000313" key="1">
    <source>
        <dbReference type="EMBL" id="MFC2966892.1"/>
    </source>
</evidence>
<dbReference type="RefSeq" id="WP_377831514.1">
    <property type="nucleotide sequence ID" value="NZ_JBHRSK010000002.1"/>
</dbReference>
<proteinExistence type="predicted"/>
<organism evidence="1 2">
    <name type="scientific">Acidimangrovimonas pyrenivorans</name>
    <dbReference type="NCBI Taxonomy" id="2030798"/>
    <lineage>
        <taxon>Bacteria</taxon>
        <taxon>Pseudomonadati</taxon>
        <taxon>Pseudomonadota</taxon>
        <taxon>Alphaproteobacteria</taxon>
        <taxon>Rhodobacterales</taxon>
        <taxon>Paracoccaceae</taxon>
        <taxon>Acidimangrovimonas</taxon>
    </lineage>
</organism>
<name>A0ABV7ACY2_9RHOB</name>
<accession>A0ABV7ACY2</accession>
<gene>
    <name evidence="1" type="ORF">ACFOES_02195</name>
</gene>
<dbReference type="Proteomes" id="UP001595443">
    <property type="component" value="Unassembled WGS sequence"/>
</dbReference>
<comment type="caution">
    <text evidence="1">The sequence shown here is derived from an EMBL/GenBank/DDBJ whole genome shotgun (WGS) entry which is preliminary data.</text>
</comment>
<sequence>MPAIVEGAYLANDFSKVFGLFFDEAFFLAFDWETHAKVLDEKPGVVIFCNGPAQVSAWSKVLADERKRWDGFPDVNPEVAMPASQFAGAFGFSLQDMLRLAEAGELPSPRRIRGCIYFDRKTVIAWGRRRIQTAWERPGHE</sequence>
<protein>
    <recommendedName>
        <fullName evidence="3">Helix-turn-helix domain-containing protein</fullName>
    </recommendedName>
</protein>
<evidence type="ECO:0000313" key="2">
    <source>
        <dbReference type="Proteomes" id="UP001595443"/>
    </source>
</evidence>